<name>G4Z3U3_PHYSP</name>
<dbReference type="AlphaFoldDB" id="G4Z3U3"/>
<organism evidence="1 2">
    <name type="scientific">Phytophthora sojae (strain P6497)</name>
    <name type="common">Soybean stem and root rot agent</name>
    <name type="synonym">Phytophthora megasperma f. sp. glycines</name>
    <dbReference type="NCBI Taxonomy" id="1094619"/>
    <lineage>
        <taxon>Eukaryota</taxon>
        <taxon>Sar</taxon>
        <taxon>Stramenopiles</taxon>
        <taxon>Oomycota</taxon>
        <taxon>Peronosporomycetes</taxon>
        <taxon>Peronosporales</taxon>
        <taxon>Peronosporaceae</taxon>
        <taxon>Phytophthora</taxon>
    </lineage>
</organism>
<dbReference type="RefSeq" id="XP_009523519.1">
    <property type="nucleotide sequence ID" value="XM_009525224.1"/>
</dbReference>
<dbReference type="EMBL" id="JH159153">
    <property type="protein sequence ID" value="EGZ20802.1"/>
    <property type="molecule type" value="Genomic_DNA"/>
</dbReference>
<reference evidence="1 2" key="1">
    <citation type="journal article" date="2006" name="Science">
        <title>Phytophthora genome sequences uncover evolutionary origins and mechanisms of pathogenesis.</title>
        <authorList>
            <person name="Tyler B.M."/>
            <person name="Tripathy S."/>
            <person name="Zhang X."/>
            <person name="Dehal P."/>
            <person name="Jiang R.H."/>
            <person name="Aerts A."/>
            <person name="Arredondo F.D."/>
            <person name="Baxter L."/>
            <person name="Bensasson D."/>
            <person name="Beynon J.L."/>
            <person name="Chapman J."/>
            <person name="Damasceno C.M."/>
            <person name="Dorrance A.E."/>
            <person name="Dou D."/>
            <person name="Dickerman A.W."/>
            <person name="Dubchak I.L."/>
            <person name="Garbelotto M."/>
            <person name="Gijzen M."/>
            <person name="Gordon S.G."/>
            <person name="Govers F."/>
            <person name="Grunwald N.J."/>
            <person name="Huang W."/>
            <person name="Ivors K.L."/>
            <person name="Jones R.W."/>
            <person name="Kamoun S."/>
            <person name="Krampis K."/>
            <person name="Lamour K.H."/>
            <person name="Lee M.K."/>
            <person name="McDonald W.H."/>
            <person name="Medina M."/>
            <person name="Meijer H.J."/>
            <person name="Nordberg E.K."/>
            <person name="Maclean D.J."/>
            <person name="Ospina-Giraldo M.D."/>
            <person name="Morris P.F."/>
            <person name="Phuntumart V."/>
            <person name="Putnam N.H."/>
            <person name="Rash S."/>
            <person name="Rose J.K."/>
            <person name="Sakihama Y."/>
            <person name="Salamov A.A."/>
            <person name="Savidor A."/>
            <person name="Scheuring C.F."/>
            <person name="Smith B.M."/>
            <person name="Sobral B.W."/>
            <person name="Terry A."/>
            <person name="Torto-Alalibo T.A."/>
            <person name="Win J."/>
            <person name="Xu Z."/>
            <person name="Zhang H."/>
            <person name="Grigoriev I.V."/>
            <person name="Rokhsar D.S."/>
            <person name="Boore J.L."/>
        </authorList>
    </citation>
    <scope>NUCLEOTIDE SEQUENCE [LARGE SCALE GENOMIC DNA]</scope>
    <source>
        <strain evidence="1 2">P6497</strain>
    </source>
</reference>
<dbReference type="GeneID" id="20652001"/>
<evidence type="ECO:0000313" key="1">
    <source>
        <dbReference type="EMBL" id="EGZ20802.1"/>
    </source>
</evidence>
<dbReference type="KEGG" id="psoj:PHYSODRAFT_417957"/>
<evidence type="ECO:0000313" key="2">
    <source>
        <dbReference type="Proteomes" id="UP000002640"/>
    </source>
</evidence>
<gene>
    <name evidence="1" type="ORF">PHYSODRAFT_417957</name>
</gene>
<dbReference type="Proteomes" id="UP000002640">
    <property type="component" value="Unassembled WGS sequence"/>
</dbReference>
<sequence length="156" mass="17002">EPPPGPCPKCKAMHWVRECTVAMEEGKVELIMTLRKNKKAKLKRLGELLPSGGHTVMLNGVLEVPYCPDGGSDFTVIGRSHWEQLRAHDPNITVEELAVPVENQTFGSTVVTARKLHVMIHTAVGPVEPMGMIDVLVVDVDDGEFIVGNDLLLSLG</sequence>
<feature type="non-terminal residue" evidence="1">
    <location>
        <position position="1"/>
    </location>
</feature>
<accession>G4Z3U3</accession>
<protein>
    <submittedName>
        <fullName evidence="1">Uncharacterized protein</fullName>
    </submittedName>
</protein>
<proteinExistence type="predicted"/>
<dbReference type="InParanoid" id="G4Z3U3"/>
<keyword evidence="2" id="KW-1185">Reference proteome</keyword>
<feature type="non-terminal residue" evidence="1">
    <location>
        <position position="156"/>
    </location>
</feature>